<keyword evidence="4" id="KW-0647">Proteasome</keyword>
<sequence>MEFTVWVFKHAKNDQLKLMGPVILTGVLKLLDSYSSSESDAIARDTKTFSFQAIGLLAQRLPHLFRDKIDMAVRLFDALKTEAESLRFVIQEATSSLAAAYKGAPATVLMDLETLLLNYFQAEQNEVRLCAVRWATSLFDMNHCPSRFICMLGVADSRLDIREMALEGLFLGKDMGQSRRQNIDFKYPKLGEMLEYIVKQQPKLLESSEMREQKLLFSSKMYVAMINFLLKCFESEMDQNNSLGRSTEFLSSVETMCLLLEHAMAYEGSVELHATASKALITLGSYHPEMIASHYVPKISWLKQLMSHVDLDTRESAARLLGIACSAIPPAKSSDLISELLSAISKTNNLRFESLHGILCAIGYCTAECMSLAAAIPGTLFQKILKCLTDVAISESATLASVAMQALGHIGLRAPLPPLVDDSSSVDILILLNEKLSKLLSGDDNKAIQKIVISLGHICLKEASPSLLNIALDLIFSLCRSKVEDVLFAAGEALSFLWGGVPVTADVILKTNYSSLSMTSNFLLGDINLSLSKYNPNENCETNEDYHANIRDSITRKLFETLLYSSRKEERCAGTVWLLSLTMYCGRHPTIQQMLPQIQHAYSSLHCKEAFSHLLGEQNELTQELASQGMSIVYELGDAAMKKTLVDALVTTLTGSGKRKRAIKLVEDSEVFQEGTIGESLSGGKLSTYKELCSLANEMGQPDMIYKFMDLANHQASLNSKRGAAFGFSKIAKQAGDALQPHLQLLIPRLVRYQYDPDKNVQDAMAHIWKSLVADPKRTIDQHLDLIVDDLIIQCGSRLWRSREASCLALADIIQGRKFEQVGKHLKKIWTAAFRAMDDIKETVRNAGDRLCRGITSLTIRLCDISLTEVSDAREAMGIVLPLLLADGILSKVDSIRKASIGVVMKLAKGAGIALRPHLSDLVCCMLESLSSLEDQGLNYVELHAANVGIQSEKLENLRISIAKSSPMWETLDLCINVIDTESLNLLVPRLAHLVRSGVGLNTRFGVASFISLLIPKVGADVKPFTSILLRVLFPVVKEEKSAAAKRAFAGACAMVLKHAGHSQAQKLIEDTAALHTGEKNAQISCAILLKSYYSVASDVLSGYQAVIFPVIFISRFEDDKNVSGLFEELWEDSTSGERITIQLYLGEIVSLICEGLASSSWTSKRKSSQAICKLSEVMGESLSSYHHVLLDSVMKELPGRVFGTELSRNKSGLPLTLGGLLIGKESLLYALGALSSSCHKAISSENPATPDAILNMVSSACMKKVKKYREAAFSSLDQVIKAFGDPKFFNVIFPLLFGMCDSTAANKSGSAHMASDAAKTESDNVDPAVPLKKILGCVMSCIHMAHLNDIFEQKKNLMDLLLISLSPGFQWTVKLSAFSLIKELCSRLQSILVETSKGASQHDSTSFVQELFYSVSPKIVECISTIKIAQVHINASECLLEVAGLASVRWTDVGFKEELLHQYEVEKNEEAKSYLKKCIDIFENLE</sequence>
<reference evidence="8 9" key="1">
    <citation type="submission" date="2020-10" db="EMBL/GenBank/DDBJ databases">
        <title>Plant Genome Project.</title>
        <authorList>
            <person name="Zhang R.-G."/>
        </authorList>
    </citation>
    <scope>NUCLEOTIDE SEQUENCE [LARGE SCALE GENOMIC DNA]</scope>
    <source>
        <strain evidence="8">FAFU-HL-1</strain>
        <tissue evidence="8">Leaf</tissue>
    </source>
</reference>
<evidence type="ECO:0000256" key="2">
    <source>
        <dbReference type="ARBA" id="ARBA00022490"/>
    </source>
</evidence>
<dbReference type="PANTHER" id="PTHR23346">
    <property type="entry name" value="TRANSLATIONAL ACTIVATOR GCN1-RELATED"/>
    <property type="match status" value="1"/>
</dbReference>
<feature type="domain" description="ECM29 ARM-like repeats" evidence="6">
    <location>
        <begin position="279"/>
        <end position="371"/>
    </location>
</feature>
<feature type="domain" description="Proteasome adapter and scaffold protein ECM29 HEAT-repeat" evidence="7">
    <location>
        <begin position="915"/>
        <end position="1074"/>
    </location>
</feature>
<dbReference type="InterPro" id="IPR024372">
    <property type="entry name" value="Ecm29_N"/>
</dbReference>
<proteinExistence type="predicted"/>
<evidence type="ECO:0000259" key="5">
    <source>
        <dbReference type="Pfam" id="PF13001"/>
    </source>
</evidence>
<dbReference type="InterPro" id="IPR011989">
    <property type="entry name" value="ARM-like"/>
</dbReference>
<dbReference type="Pfam" id="PF24492">
    <property type="entry name" value="HEAT_ECM29"/>
    <property type="match status" value="1"/>
</dbReference>
<evidence type="ECO:0000256" key="3">
    <source>
        <dbReference type="ARBA" id="ARBA00022737"/>
    </source>
</evidence>
<evidence type="ECO:0000256" key="4">
    <source>
        <dbReference type="ARBA" id="ARBA00022942"/>
    </source>
</evidence>
<dbReference type="GO" id="GO:0060090">
    <property type="term" value="F:molecular adaptor activity"/>
    <property type="evidence" value="ECO:0007669"/>
    <property type="project" value="InterPro"/>
</dbReference>
<dbReference type="PANTHER" id="PTHR23346:SF19">
    <property type="entry name" value="PROTEASOME ADAPTER AND SCAFFOLD PROTEIN ECM29"/>
    <property type="match status" value="1"/>
</dbReference>
<keyword evidence="9" id="KW-1185">Reference proteome</keyword>
<accession>A0A835JAF3</accession>
<organism evidence="8 9">
    <name type="scientific">Salix dunnii</name>
    <dbReference type="NCBI Taxonomy" id="1413687"/>
    <lineage>
        <taxon>Eukaryota</taxon>
        <taxon>Viridiplantae</taxon>
        <taxon>Streptophyta</taxon>
        <taxon>Embryophyta</taxon>
        <taxon>Tracheophyta</taxon>
        <taxon>Spermatophyta</taxon>
        <taxon>Magnoliopsida</taxon>
        <taxon>eudicotyledons</taxon>
        <taxon>Gunneridae</taxon>
        <taxon>Pentapetalae</taxon>
        <taxon>rosids</taxon>
        <taxon>fabids</taxon>
        <taxon>Malpighiales</taxon>
        <taxon>Salicaceae</taxon>
        <taxon>Saliceae</taxon>
        <taxon>Salix</taxon>
    </lineage>
</organism>
<dbReference type="GO" id="GO:0043248">
    <property type="term" value="P:proteasome assembly"/>
    <property type="evidence" value="ECO:0007669"/>
    <property type="project" value="InterPro"/>
</dbReference>
<dbReference type="GO" id="GO:0000502">
    <property type="term" value="C:proteasome complex"/>
    <property type="evidence" value="ECO:0007669"/>
    <property type="project" value="UniProtKB-KW"/>
</dbReference>
<keyword evidence="2" id="KW-0963">Cytoplasm</keyword>
<dbReference type="Pfam" id="PF13001">
    <property type="entry name" value="ECM29_N"/>
    <property type="match status" value="1"/>
</dbReference>
<dbReference type="GO" id="GO:0005634">
    <property type="term" value="C:nucleus"/>
    <property type="evidence" value="ECO:0007669"/>
    <property type="project" value="TreeGrafter"/>
</dbReference>
<dbReference type="GO" id="GO:0036503">
    <property type="term" value="P:ERAD pathway"/>
    <property type="evidence" value="ECO:0007669"/>
    <property type="project" value="TreeGrafter"/>
</dbReference>
<dbReference type="SUPFAM" id="SSF48371">
    <property type="entry name" value="ARM repeat"/>
    <property type="match status" value="2"/>
</dbReference>
<comment type="subcellular location">
    <subcellularLocation>
        <location evidence="1">Cytoplasm</location>
    </subcellularLocation>
</comment>
<dbReference type="InterPro" id="IPR055444">
    <property type="entry name" value="ARM_ECM29"/>
</dbReference>
<protein>
    <recommendedName>
        <fullName evidence="10">ARM repeat superfamily protein</fullName>
    </recommendedName>
</protein>
<dbReference type="Gene3D" id="1.25.10.10">
    <property type="entry name" value="Leucine-rich Repeat Variant"/>
    <property type="match status" value="4"/>
</dbReference>
<dbReference type="GO" id="GO:0005737">
    <property type="term" value="C:cytoplasm"/>
    <property type="evidence" value="ECO:0007669"/>
    <property type="project" value="UniProtKB-SubCell"/>
</dbReference>
<name>A0A835JAF3_9ROSI</name>
<comment type="caution">
    <text evidence="8">The sequence shown here is derived from an EMBL/GenBank/DDBJ whole genome shotgun (WGS) entry which is preliminary data.</text>
</comment>
<dbReference type="Proteomes" id="UP000657918">
    <property type="component" value="Chromosome 16"/>
</dbReference>
<gene>
    <name evidence="8" type="ORF">SADUNF_Sadunf16G0158400</name>
</gene>
<dbReference type="InterPro" id="IPR016024">
    <property type="entry name" value="ARM-type_fold"/>
</dbReference>
<dbReference type="InterPro" id="IPR055443">
    <property type="entry name" value="HEAT_ECM29"/>
</dbReference>
<evidence type="ECO:0000259" key="7">
    <source>
        <dbReference type="Pfam" id="PF24492"/>
    </source>
</evidence>
<dbReference type="EMBL" id="JADGMS010000016">
    <property type="protein sequence ID" value="KAF9665771.1"/>
    <property type="molecule type" value="Genomic_DNA"/>
</dbReference>
<feature type="domain" description="Proteasome component Ecm29 N-terminal" evidence="5">
    <location>
        <begin position="1"/>
        <end position="153"/>
    </location>
</feature>
<evidence type="ECO:0000256" key="1">
    <source>
        <dbReference type="ARBA" id="ARBA00004496"/>
    </source>
</evidence>
<evidence type="ECO:0000313" key="8">
    <source>
        <dbReference type="EMBL" id="KAF9665771.1"/>
    </source>
</evidence>
<dbReference type="Pfam" id="PF23702">
    <property type="entry name" value="ARM_ECM29"/>
    <property type="match status" value="1"/>
</dbReference>
<dbReference type="OrthoDB" id="16066at2759"/>
<keyword evidence="3" id="KW-0677">Repeat</keyword>
<evidence type="ECO:0000313" key="9">
    <source>
        <dbReference type="Proteomes" id="UP000657918"/>
    </source>
</evidence>
<evidence type="ECO:0008006" key="10">
    <source>
        <dbReference type="Google" id="ProtNLM"/>
    </source>
</evidence>
<evidence type="ECO:0000259" key="6">
    <source>
        <dbReference type="Pfam" id="PF23702"/>
    </source>
</evidence>